<dbReference type="OrthoDB" id="3855217at2"/>
<dbReference type="Proteomes" id="UP000023067">
    <property type="component" value="Unassembled WGS sequence"/>
</dbReference>
<sequence length="233" mass="23677">MSTPPAPPQGRASEPRATGPAGRITRRAAAAGLLAASLAACTRGEEGGPPAASTGDASSPSASATSPAPEQAAPAESTAAATPDHEPREPAEVAIGQTFTDPETDDALTIVSALRDALTTLRAEVVAAGGEVILLQVAGAPGARSVIALYPTFFSLLADGTEAGADLALWDEITASGRTPLDATDDGTPAEGWLALVAPRREETYRCLYLRPEASRDGVAIPAFRQEITIPEA</sequence>
<organism evidence="2 3">
    <name type="scientific">Brachybacterium phenoliresistens</name>
    <dbReference type="NCBI Taxonomy" id="396014"/>
    <lineage>
        <taxon>Bacteria</taxon>
        <taxon>Bacillati</taxon>
        <taxon>Actinomycetota</taxon>
        <taxon>Actinomycetes</taxon>
        <taxon>Micrococcales</taxon>
        <taxon>Dermabacteraceae</taxon>
        <taxon>Brachybacterium</taxon>
    </lineage>
</organism>
<feature type="compositionally biased region" description="Low complexity" evidence="1">
    <location>
        <begin position="41"/>
        <end position="82"/>
    </location>
</feature>
<dbReference type="EMBL" id="JDYK01000003">
    <property type="protein sequence ID" value="EWS82477.1"/>
    <property type="molecule type" value="Genomic_DNA"/>
</dbReference>
<feature type="compositionally biased region" description="Low complexity" evidence="1">
    <location>
        <begin position="17"/>
        <end position="26"/>
    </location>
</feature>
<keyword evidence="3" id="KW-1185">Reference proteome</keyword>
<dbReference type="RefSeq" id="WP_038370890.1">
    <property type="nucleotide sequence ID" value="NZ_KK069989.1"/>
</dbReference>
<comment type="caution">
    <text evidence="2">The sequence shown here is derived from an EMBL/GenBank/DDBJ whole genome shotgun (WGS) entry which is preliminary data.</text>
</comment>
<accession>Z9JXG2</accession>
<feature type="region of interest" description="Disordered" evidence="1">
    <location>
        <begin position="41"/>
        <end position="88"/>
    </location>
</feature>
<name>Z9JXG2_9MICO</name>
<evidence type="ECO:0000256" key="1">
    <source>
        <dbReference type="SAM" id="MobiDB-lite"/>
    </source>
</evidence>
<dbReference type="STRING" id="396014.BF93_12150"/>
<dbReference type="HOGENOM" id="CLU_1188110_0_0_11"/>
<evidence type="ECO:0000313" key="2">
    <source>
        <dbReference type="EMBL" id="EWS82477.1"/>
    </source>
</evidence>
<reference evidence="2 3" key="1">
    <citation type="submission" date="2014-02" db="EMBL/GenBank/DDBJ databases">
        <title>Genome sequence of Brachybacterium phenoliresistens strain W13A50.</title>
        <authorList>
            <person name="Wang X."/>
        </authorList>
    </citation>
    <scope>NUCLEOTIDE SEQUENCE [LARGE SCALE GENOMIC DNA]</scope>
    <source>
        <strain evidence="2 3">W13A50</strain>
    </source>
</reference>
<dbReference type="AlphaFoldDB" id="Z9JXG2"/>
<feature type="region of interest" description="Disordered" evidence="1">
    <location>
        <begin position="1"/>
        <end position="26"/>
    </location>
</feature>
<gene>
    <name evidence="2" type="ORF">BF93_12150</name>
</gene>
<evidence type="ECO:0000313" key="3">
    <source>
        <dbReference type="Proteomes" id="UP000023067"/>
    </source>
</evidence>
<dbReference type="PATRIC" id="fig|396014.3.peg.937"/>
<proteinExistence type="predicted"/>
<protein>
    <submittedName>
        <fullName evidence="2">Uncharacterized protein</fullName>
    </submittedName>
</protein>